<evidence type="ECO:0000313" key="2">
    <source>
        <dbReference type="EMBL" id="KAK7901976.1"/>
    </source>
</evidence>
<accession>A0AAW0NRP4</accession>
<evidence type="ECO:0000313" key="3">
    <source>
        <dbReference type="Proteomes" id="UP001460270"/>
    </source>
</evidence>
<name>A0AAW0NRP4_9GOBI</name>
<dbReference type="AlphaFoldDB" id="A0AAW0NRP4"/>
<sequence>MKCTPHSASHLHYLQIGGPEAFSGCQSAQHRDLSESNEPLRPHYFLCCQEGSPGPSQPQDPFSESAGEKGVSSERGGHPGPSYATASVPSRDRISSAPQANDPCPASYGRQQIGL</sequence>
<protein>
    <submittedName>
        <fullName evidence="2">Uncharacterized protein</fullName>
    </submittedName>
</protein>
<proteinExistence type="predicted"/>
<feature type="region of interest" description="Disordered" evidence="1">
    <location>
        <begin position="44"/>
        <end position="115"/>
    </location>
</feature>
<organism evidence="2 3">
    <name type="scientific">Mugilogobius chulae</name>
    <name type="common">yellowstripe goby</name>
    <dbReference type="NCBI Taxonomy" id="88201"/>
    <lineage>
        <taxon>Eukaryota</taxon>
        <taxon>Metazoa</taxon>
        <taxon>Chordata</taxon>
        <taxon>Craniata</taxon>
        <taxon>Vertebrata</taxon>
        <taxon>Euteleostomi</taxon>
        <taxon>Actinopterygii</taxon>
        <taxon>Neopterygii</taxon>
        <taxon>Teleostei</taxon>
        <taxon>Neoteleostei</taxon>
        <taxon>Acanthomorphata</taxon>
        <taxon>Gobiaria</taxon>
        <taxon>Gobiiformes</taxon>
        <taxon>Gobioidei</taxon>
        <taxon>Gobiidae</taxon>
        <taxon>Gobionellinae</taxon>
        <taxon>Mugilogobius</taxon>
    </lineage>
</organism>
<comment type="caution">
    <text evidence="2">The sequence shown here is derived from an EMBL/GenBank/DDBJ whole genome shotgun (WGS) entry which is preliminary data.</text>
</comment>
<gene>
    <name evidence="2" type="ORF">WMY93_018745</name>
</gene>
<dbReference type="EMBL" id="JBBPFD010000013">
    <property type="protein sequence ID" value="KAK7901976.1"/>
    <property type="molecule type" value="Genomic_DNA"/>
</dbReference>
<keyword evidence="3" id="KW-1185">Reference proteome</keyword>
<reference evidence="3" key="1">
    <citation type="submission" date="2024-04" db="EMBL/GenBank/DDBJ databases">
        <title>Salinicola lusitanus LLJ914,a marine bacterium isolated from the Okinawa Trough.</title>
        <authorList>
            <person name="Li J."/>
        </authorList>
    </citation>
    <scope>NUCLEOTIDE SEQUENCE [LARGE SCALE GENOMIC DNA]</scope>
</reference>
<dbReference type="Proteomes" id="UP001460270">
    <property type="component" value="Unassembled WGS sequence"/>
</dbReference>
<evidence type="ECO:0000256" key="1">
    <source>
        <dbReference type="SAM" id="MobiDB-lite"/>
    </source>
</evidence>